<evidence type="ECO:0000313" key="7">
    <source>
        <dbReference type="EMBL" id="KAF0287274.1"/>
    </source>
</evidence>
<name>A0A6A4V6T5_AMPAM</name>
<keyword evidence="6" id="KW-0472">Membrane</keyword>
<dbReference type="OrthoDB" id="5545019at2759"/>
<dbReference type="PANTHER" id="PTHR44889:SF1">
    <property type="entry name" value="INACTIVE HYDROXYSTEROID DEHYDROGENASE-LIKE PROTEIN 1"/>
    <property type="match status" value="1"/>
</dbReference>
<keyword evidence="4" id="KW-0496">Mitochondrion</keyword>
<evidence type="ECO:0000313" key="8">
    <source>
        <dbReference type="Proteomes" id="UP000440578"/>
    </source>
</evidence>
<feature type="transmembrane region" description="Helical" evidence="6">
    <location>
        <begin position="20"/>
        <end position="41"/>
    </location>
</feature>
<dbReference type="InterPro" id="IPR052149">
    <property type="entry name" value="17-beta-HSD3-like"/>
</dbReference>
<dbReference type="AlphaFoldDB" id="A0A6A4V6T5"/>
<comment type="caution">
    <text evidence="7">The sequence shown here is derived from an EMBL/GenBank/DDBJ whole genome shotgun (WGS) entry which is preliminary data.</text>
</comment>
<organism evidence="7 8">
    <name type="scientific">Amphibalanus amphitrite</name>
    <name type="common">Striped barnacle</name>
    <name type="synonym">Balanus amphitrite</name>
    <dbReference type="NCBI Taxonomy" id="1232801"/>
    <lineage>
        <taxon>Eukaryota</taxon>
        <taxon>Metazoa</taxon>
        <taxon>Ecdysozoa</taxon>
        <taxon>Arthropoda</taxon>
        <taxon>Crustacea</taxon>
        <taxon>Multicrustacea</taxon>
        <taxon>Cirripedia</taxon>
        <taxon>Thoracica</taxon>
        <taxon>Thoracicalcarea</taxon>
        <taxon>Balanomorpha</taxon>
        <taxon>Balanoidea</taxon>
        <taxon>Balanidae</taxon>
        <taxon>Amphibalaninae</taxon>
        <taxon>Amphibalanus</taxon>
    </lineage>
</organism>
<comment type="similarity">
    <text evidence="5">Belongs to the short-chain dehydrogenases/reductases (SDR) family. 17-beta-HSD 3 subfamily.</text>
</comment>
<dbReference type="EMBL" id="VIIS01002204">
    <property type="protein sequence ID" value="KAF0287274.1"/>
    <property type="molecule type" value="Genomic_DNA"/>
</dbReference>
<dbReference type="PIRSF" id="PIRSF000126">
    <property type="entry name" value="11-beta-HSD1"/>
    <property type="match status" value="1"/>
</dbReference>
<comment type="subcellular location">
    <subcellularLocation>
        <location evidence="1">Mitochondrion</location>
    </subcellularLocation>
</comment>
<evidence type="ECO:0000256" key="4">
    <source>
        <dbReference type="ARBA" id="ARBA00023128"/>
    </source>
</evidence>
<dbReference type="SUPFAM" id="SSF51735">
    <property type="entry name" value="NAD(P)-binding Rossmann-fold domains"/>
    <property type="match status" value="1"/>
</dbReference>
<dbReference type="InterPro" id="IPR002347">
    <property type="entry name" value="SDR_fam"/>
</dbReference>
<evidence type="ECO:0000256" key="5">
    <source>
        <dbReference type="ARBA" id="ARBA00038261"/>
    </source>
</evidence>
<dbReference type="PRINTS" id="PR00081">
    <property type="entry name" value="GDHRDH"/>
</dbReference>
<evidence type="ECO:0000256" key="1">
    <source>
        <dbReference type="ARBA" id="ARBA00004173"/>
    </source>
</evidence>
<evidence type="ECO:0000256" key="3">
    <source>
        <dbReference type="ARBA" id="ARBA00023002"/>
    </source>
</evidence>
<keyword evidence="8" id="KW-1185">Reference proteome</keyword>
<dbReference type="InterPro" id="IPR036291">
    <property type="entry name" value="NAD(P)-bd_dom_sf"/>
</dbReference>
<sequence length="326" mass="35946">MSSYAGALVGTGSYITVKNALAAIGAITSLKILIKFIRFVYSLIRGHFLPRFTRTSVLQHGKWAVVTGCTDGVGRAYARELARRGCSMVLISRSQQKLDDFAGELRHEFGSEVVTVAADFSQGRQVYGPIEEKTRGLDIGILVNNVGVMLPYPMRHADVSEEDVWRHVLVNVAPAAALSRLVLPGMVARGRGAVVNISSSSAIGPMPHMNIYSASKKFLEYFSRALAAEYRPYGVTVQTVMPFYIATNMTSYSDKIGRANLFVPDAPTFADSCVRTLGRLESTTGYWTHELQYFVCSNVPSWLWMSLGEELQKELRRDAIGKQKSS</sequence>
<evidence type="ECO:0000256" key="6">
    <source>
        <dbReference type="SAM" id="Phobius"/>
    </source>
</evidence>
<accession>A0A6A4V6T5</accession>
<dbReference type="Proteomes" id="UP000440578">
    <property type="component" value="Unassembled WGS sequence"/>
</dbReference>
<dbReference type="PRINTS" id="PR00080">
    <property type="entry name" value="SDRFAMILY"/>
</dbReference>
<protein>
    <submittedName>
        <fullName evidence="7">Inactive hydroxysteroid dehydrogenase-like protein 1</fullName>
    </submittedName>
</protein>
<reference evidence="7 8" key="1">
    <citation type="submission" date="2019-07" db="EMBL/GenBank/DDBJ databases">
        <title>Draft genome assembly of a fouling barnacle, Amphibalanus amphitrite (Darwin, 1854): The first reference genome for Thecostraca.</title>
        <authorList>
            <person name="Kim W."/>
        </authorList>
    </citation>
    <scope>NUCLEOTIDE SEQUENCE [LARGE SCALE GENOMIC DNA]</scope>
    <source>
        <strain evidence="7">SNU_AA5</strain>
        <tissue evidence="7">Soma without cirri and trophi</tissue>
    </source>
</reference>
<dbReference type="Gene3D" id="3.40.50.720">
    <property type="entry name" value="NAD(P)-binding Rossmann-like Domain"/>
    <property type="match status" value="1"/>
</dbReference>
<dbReference type="CDD" id="cd05356">
    <property type="entry name" value="17beta-HSD1_like_SDR_c"/>
    <property type="match status" value="1"/>
</dbReference>
<dbReference type="InterPro" id="IPR020904">
    <property type="entry name" value="Sc_DH/Rdtase_CS"/>
</dbReference>
<keyword evidence="2" id="KW-0521">NADP</keyword>
<keyword evidence="6" id="KW-0812">Transmembrane</keyword>
<dbReference type="GO" id="GO:0005739">
    <property type="term" value="C:mitochondrion"/>
    <property type="evidence" value="ECO:0007669"/>
    <property type="project" value="UniProtKB-SubCell"/>
</dbReference>
<evidence type="ECO:0000256" key="2">
    <source>
        <dbReference type="ARBA" id="ARBA00022857"/>
    </source>
</evidence>
<dbReference type="Pfam" id="PF00106">
    <property type="entry name" value="adh_short"/>
    <property type="match status" value="1"/>
</dbReference>
<gene>
    <name evidence="7" type="primary">HSDL1</name>
    <name evidence="7" type="ORF">FJT64_014277</name>
</gene>
<keyword evidence="6" id="KW-1133">Transmembrane helix</keyword>
<keyword evidence="3" id="KW-0560">Oxidoreductase</keyword>
<proteinExistence type="inferred from homology"/>
<dbReference type="GO" id="GO:0016491">
    <property type="term" value="F:oxidoreductase activity"/>
    <property type="evidence" value="ECO:0007669"/>
    <property type="project" value="UniProtKB-KW"/>
</dbReference>
<dbReference type="PROSITE" id="PS00061">
    <property type="entry name" value="ADH_SHORT"/>
    <property type="match status" value="1"/>
</dbReference>
<dbReference type="PANTHER" id="PTHR44889">
    <property type="entry name" value="INACTIVE HYDROXYSTEROID DEHYDROGENASE-LIKE PROTEIN 1"/>
    <property type="match status" value="1"/>
</dbReference>
<dbReference type="FunFam" id="3.40.50.720:FF:000137">
    <property type="entry name" value="Hydroxysteroid (17-beta) dehydrogenase 3"/>
    <property type="match status" value="1"/>
</dbReference>